<dbReference type="PANTHER" id="PTHR43584">
    <property type="entry name" value="NUCLEOTIDYL TRANSFERASE"/>
    <property type="match status" value="1"/>
</dbReference>
<evidence type="ECO:0000256" key="2">
    <source>
        <dbReference type="ARBA" id="ARBA00022695"/>
    </source>
</evidence>
<dbReference type="Gene3D" id="3.90.550.10">
    <property type="entry name" value="Spore Coat Polysaccharide Biosynthesis Protein SpsA, Chain A"/>
    <property type="match status" value="1"/>
</dbReference>
<dbReference type="InterPro" id="IPR050065">
    <property type="entry name" value="GlmU-like"/>
</dbReference>
<protein>
    <submittedName>
        <fullName evidence="4">CTP:phosphocholine cytidylyltransferase</fullName>
    </submittedName>
</protein>
<dbReference type="AlphaFoldDB" id="A0A1M6GY82"/>
<dbReference type="PIRSF" id="PIRSF037382">
    <property type="entry name" value="CCT_LicC"/>
    <property type="match status" value="1"/>
</dbReference>
<dbReference type="Pfam" id="PF00483">
    <property type="entry name" value="NTP_transferase"/>
    <property type="match status" value="1"/>
</dbReference>
<feature type="domain" description="Nucleotidyl transferase" evidence="3">
    <location>
        <begin position="3"/>
        <end position="106"/>
    </location>
</feature>
<dbReference type="SUPFAM" id="SSF53448">
    <property type="entry name" value="Nucleotide-diphospho-sugar transferases"/>
    <property type="match status" value="1"/>
</dbReference>
<organism evidence="4 5">
    <name type="scientific">Clostridium amylolyticum</name>
    <dbReference type="NCBI Taxonomy" id="1121298"/>
    <lineage>
        <taxon>Bacteria</taxon>
        <taxon>Bacillati</taxon>
        <taxon>Bacillota</taxon>
        <taxon>Clostridia</taxon>
        <taxon>Eubacteriales</taxon>
        <taxon>Clostridiaceae</taxon>
        <taxon>Clostridium</taxon>
    </lineage>
</organism>
<keyword evidence="2 4" id="KW-0548">Nucleotidyltransferase</keyword>
<name>A0A1M6GY82_9CLOT</name>
<proteinExistence type="predicted"/>
<dbReference type="CDD" id="cd02523">
    <property type="entry name" value="PC_cytidylyltransferase"/>
    <property type="match status" value="1"/>
</dbReference>
<evidence type="ECO:0000259" key="3">
    <source>
        <dbReference type="Pfam" id="PF00483"/>
    </source>
</evidence>
<reference evidence="4 5" key="1">
    <citation type="submission" date="2016-11" db="EMBL/GenBank/DDBJ databases">
        <authorList>
            <person name="Jaros S."/>
            <person name="Januszkiewicz K."/>
            <person name="Wedrychowicz H."/>
        </authorList>
    </citation>
    <scope>NUCLEOTIDE SEQUENCE [LARGE SCALE GENOMIC DNA]</scope>
    <source>
        <strain evidence="4 5">DSM 21864</strain>
    </source>
</reference>
<dbReference type="STRING" id="1121298.SAMN05444401_2293"/>
<gene>
    <name evidence="4" type="ORF">SAMN05444401_2293</name>
</gene>
<sequence>MRAIIMAAGMGTRLRPLTDNCPKSLVKVAGQPIMERQIEFLREKGIEDIIIVTGYMADKFQYLKEKYGVNLIYNDKYNVYNNIYTMYLVRDYLKNSYVTEADVYMTKNFFKNDLEYSTYFSGIKEDFKSEWKFHFDKKERINDIEVGDGTDYIMCGISYWTEKDGKIIKKALEDAVQNENFNKLYWDDVVNKCLKEAEVYITKIDSNDWFEIDSVKDLLKAEEYLKTFQW</sequence>
<evidence type="ECO:0000313" key="4">
    <source>
        <dbReference type="EMBL" id="SHJ14913.1"/>
    </source>
</evidence>
<dbReference type="Proteomes" id="UP000184080">
    <property type="component" value="Unassembled WGS sequence"/>
</dbReference>
<evidence type="ECO:0000313" key="5">
    <source>
        <dbReference type="Proteomes" id="UP000184080"/>
    </source>
</evidence>
<dbReference type="EMBL" id="FQZO01000003">
    <property type="protein sequence ID" value="SHJ14913.1"/>
    <property type="molecule type" value="Genomic_DNA"/>
</dbReference>
<dbReference type="InterPro" id="IPR017189">
    <property type="entry name" value="CTP-phospocholine_CTT"/>
</dbReference>
<dbReference type="PANTHER" id="PTHR43584:SF5">
    <property type="entry name" value="PROTEIN LICC"/>
    <property type="match status" value="1"/>
</dbReference>
<dbReference type="GO" id="GO:0016779">
    <property type="term" value="F:nucleotidyltransferase activity"/>
    <property type="evidence" value="ECO:0007669"/>
    <property type="project" value="UniProtKB-KW"/>
</dbReference>
<keyword evidence="1 4" id="KW-0808">Transferase</keyword>
<dbReference type="OrthoDB" id="9803871at2"/>
<dbReference type="InterPro" id="IPR005835">
    <property type="entry name" value="NTP_transferase_dom"/>
</dbReference>
<accession>A0A1M6GY82</accession>
<evidence type="ECO:0000256" key="1">
    <source>
        <dbReference type="ARBA" id="ARBA00022679"/>
    </source>
</evidence>
<dbReference type="InterPro" id="IPR029044">
    <property type="entry name" value="Nucleotide-diphossugar_trans"/>
</dbReference>
<keyword evidence="5" id="KW-1185">Reference proteome</keyword>
<dbReference type="RefSeq" id="WP_073006610.1">
    <property type="nucleotide sequence ID" value="NZ_FQZO01000003.1"/>
</dbReference>